<evidence type="ECO:0000313" key="2">
    <source>
        <dbReference type="EMBL" id="PSH59520.1"/>
    </source>
</evidence>
<gene>
    <name evidence="2" type="ORF">CU100_01675</name>
</gene>
<reference evidence="3" key="1">
    <citation type="submission" date="2017-11" db="EMBL/GenBank/DDBJ databases">
        <authorList>
            <person name="Kuznetsova I."/>
            <person name="Sazanova A."/>
            <person name="Chirak E."/>
            <person name="Safronova V."/>
            <person name="Willems A."/>
        </authorList>
    </citation>
    <scope>NUCLEOTIDE SEQUENCE [LARGE SCALE GENOMIC DNA]</scope>
    <source>
        <strain evidence="3">PEPV15</strain>
    </source>
</reference>
<dbReference type="Gene3D" id="3.40.50.300">
    <property type="entry name" value="P-loop containing nucleotide triphosphate hydrolases"/>
    <property type="match status" value="1"/>
</dbReference>
<dbReference type="GO" id="GO:0005524">
    <property type="term" value="F:ATP binding"/>
    <property type="evidence" value="ECO:0007669"/>
    <property type="project" value="InterPro"/>
</dbReference>
<name>A0A2P7AZ90_9HYPH</name>
<dbReference type="GO" id="GO:0006109">
    <property type="term" value="P:regulation of carbohydrate metabolic process"/>
    <property type="evidence" value="ECO:0007669"/>
    <property type="project" value="InterPro"/>
</dbReference>
<proteinExistence type="predicted"/>
<protein>
    <recommendedName>
        <fullName evidence="1">HPr kinase/phosphorylase C-terminal domain-containing protein</fullName>
    </recommendedName>
</protein>
<organism evidence="2 3">
    <name type="scientific">Phyllobacterium endophyticum</name>
    <dbReference type="NCBI Taxonomy" id="1149773"/>
    <lineage>
        <taxon>Bacteria</taxon>
        <taxon>Pseudomonadati</taxon>
        <taxon>Pseudomonadota</taxon>
        <taxon>Alphaproteobacteria</taxon>
        <taxon>Hyphomicrobiales</taxon>
        <taxon>Phyllobacteriaceae</taxon>
        <taxon>Phyllobacterium</taxon>
    </lineage>
</organism>
<accession>A0A2P7AZ90</accession>
<comment type="caution">
    <text evidence="2">The sequence shown here is derived from an EMBL/GenBank/DDBJ whole genome shotgun (WGS) entry which is preliminary data.</text>
</comment>
<dbReference type="RefSeq" id="WP_106714822.1">
    <property type="nucleotide sequence ID" value="NZ_JACHXT010000002.1"/>
</dbReference>
<sequence>MLDEPTESVHATAVLVEDRGILISGSSGAGKSSIANELMQRAAARGGFAALISDDRCVLRAASGRLICNGPNSLQGGLEVRGSGLHRVDCEPAGVIHLVVELVDSSQAIRFADDTKTVIAGISVPSLVLPERAVEAVCRAVEARLFSEHWQK</sequence>
<dbReference type="OrthoDB" id="8326226at2"/>
<evidence type="ECO:0000259" key="1">
    <source>
        <dbReference type="Pfam" id="PF07475"/>
    </source>
</evidence>
<dbReference type="GO" id="GO:0000155">
    <property type="term" value="F:phosphorelay sensor kinase activity"/>
    <property type="evidence" value="ECO:0007669"/>
    <property type="project" value="InterPro"/>
</dbReference>
<evidence type="ECO:0000313" key="3">
    <source>
        <dbReference type="Proteomes" id="UP000241158"/>
    </source>
</evidence>
<dbReference type="Proteomes" id="UP000241158">
    <property type="component" value="Unassembled WGS sequence"/>
</dbReference>
<dbReference type="Pfam" id="PF07475">
    <property type="entry name" value="Hpr_kinase_C"/>
    <property type="match status" value="1"/>
</dbReference>
<dbReference type="InterPro" id="IPR011104">
    <property type="entry name" value="Hpr_kin/Pase_C"/>
</dbReference>
<dbReference type="InterPro" id="IPR027417">
    <property type="entry name" value="P-loop_NTPase"/>
</dbReference>
<dbReference type="SUPFAM" id="SSF53795">
    <property type="entry name" value="PEP carboxykinase-like"/>
    <property type="match status" value="1"/>
</dbReference>
<keyword evidence="3" id="KW-1185">Reference proteome</keyword>
<feature type="domain" description="HPr kinase/phosphorylase C-terminal" evidence="1">
    <location>
        <begin position="6"/>
        <end position="144"/>
    </location>
</feature>
<dbReference type="AlphaFoldDB" id="A0A2P7AZ90"/>
<dbReference type="EMBL" id="PGGN01000001">
    <property type="protein sequence ID" value="PSH59520.1"/>
    <property type="molecule type" value="Genomic_DNA"/>
</dbReference>